<feature type="region of interest" description="Disordered" evidence="5">
    <location>
        <begin position="397"/>
        <end position="421"/>
    </location>
</feature>
<feature type="compositionally biased region" description="Low complexity" evidence="5">
    <location>
        <begin position="559"/>
        <end position="575"/>
    </location>
</feature>
<dbReference type="Gene3D" id="1.20.140.160">
    <property type="match status" value="1"/>
</dbReference>
<dbReference type="Pfam" id="PF04542">
    <property type="entry name" value="Sigma70_r2"/>
    <property type="match status" value="1"/>
</dbReference>
<evidence type="ECO:0000259" key="6">
    <source>
        <dbReference type="PROSITE" id="PS50801"/>
    </source>
</evidence>
<dbReference type="Pfam" id="PF04539">
    <property type="entry name" value="Sigma70_r3"/>
    <property type="match status" value="1"/>
</dbReference>
<feature type="compositionally biased region" description="Polar residues" evidence="5">
    <location>
        <begin position="581"/>
        <end position="590"/>
    </location>
</feature>
<evidence type="ECO:0000256" key="5">
    <source>
        <dbReference type="SAM" id="MobiDB-lite"/>
    </source>
</evidence>
<gene>
    <name evidence="7" type="ORF">Aau02nite_48390</name>
</gene>
<comment type="caution">
    <text evidence="7">The sequence shown here is derived from an EMBL/GenBank/DDBJ whole genome shotgun (WGS) entry which is preliminary data.</text>
</comment>
<evidence type="ECO:0000313" key="8">
    <source>
        <dbReference type="Proteomes" id="UP000681340"/>
    </source>
</evidence>
<dbReference type="AlphaFoldDB" id="A0A919VQ89"/>
<feature type="region of interest" description="Disordered" evidence="5">
    <location>
        <begin position="537"/>
        <end position="590"/>
    </location>
</feature>
<evidence type="ECO:0000256" key="4">
    <source>
        <dbReference type="ARBA" id="ARBA00023163"/>
    </source>
</evidence>
<dbReference type="SUPFAM" id="SSF88659">
    <property type="entry name" value="Sigma3 and sigma4 domains of RNA polymerase sigma factors"/>
    <property type="match status" value="2"/>
</dbReference>
<dbReference type="SUPFAM" id="SSF88946">
    <property type="entry name" value="Sigma2 domain of RNA polymerase sigma factors"/>
    <property type="match status" value="1"/>
</dbReference>
<dbReference type="InterPro" id="IPR007630">
    <property type="entry name" value="RNA_pol_sigma70_r4"/>
</dbReference>
<dbReference type="Pfam" id="PF01740">
    <property type="entry name" value="STAS"/>
    <property type="match status" value="1"/>
</dbReference>
<dbReference type="InterPro" id="IPR007624">
    <property type="entry name" value="RNA_pol_sigma70_r3"/>
</dbReference>
<keyword evidence="4" id="KW-0804">Transcription</keyword>
<dbReference type="GO" id="GO:0016987">
    <property type="term" value="F:sigma factor activity"/>
    <property type="evidence" value="ECO:0007669"/>
    <property type="project" value="UniProtKB-KW"/>
</dbReference>
<dbReference type="EMBL" id="BOQL01000038">
    <property type="protein sequence ID" value="GIM71922.1"/>
    <property type="molecule type" value="Genomic_DNA"/>
</dbReference>
<feature type="domain" description="STAS" evidence="6">
    <location>
        <begin position="295"/>
        <end position="380"/>
    </location>
</feature>
<dbReference type="Proteomes" id="UP000681340">
    <property type="component" value="Unassembled WGS sequence"/>
</dbReference>
<dbReference type="CDD" id="cd07043">
    <property type="entry name" value="STAS_anti-anti-sigma_factors"/>
    <property type="match status" value="1"/>
</dbReference>
<dbReference type="GO" id="GO:0003677">
    <property type="term" value="F:DNA binding"/>
    <property type="evidence" value="ECO:0007669"/>
    <property type="project" value="UniProtKB-KW"/>
</dbReference>
<dbReference type="CDD" id="cd06171">
    <property type="entry name" value="Sigma70_r4"/>
    <property type="match status" value="1"/>
</dbReference>
<dbReference type="InterPro" id="IPR013325">
    <property type="entry name" value="RNA_pol_sigma_r2"/>
</dbReference>
<dbReference type="InterPro" id="IPR002645">
    <property type="entry name" value="STAS_dom"/>
</dbReference>
<sequence>MLHASPVSAPPGMDAGSADPDQRDRESIEIIRLMRDPDCPAAERGRLREQVVRWNLPLARGLASRYQHRGETLDDLIQVAALALVKAADGYDPERGHSFTGYAAPTILGELKRHFRDRVWAVHVPRRLQERCLEATRTRTELAQRLHRAPSAAEIATAMGVTEAEVRATEASASAYRADSLNRPVGGHDDAAERQDLLGYEDGSLEAMCNRLTVRAVVDRLPGRERQIIEGYFFGDRTQAQIAGELRTSQMSVSRLLSRTVAKLRDRLTDQAASAPRQPLPNSAGVRVRTHRVRPGYLVAAVRGRLDAEGVADMRDALVDLAVTHRPPMLIVDLRHVRDAAATVAGALLDAYRAGGHTGTRLCVVNVPAQLHVLLCRAGLHRLFACRPVRPAAPLAADGPDGPVPTADPAAQTPQAAPTEVVRSIRCGERATVRTVPAAASRGLAGLRHRSLESPCRLAATAGRRGTAGPAALLADRGPAGTAPSHRHHRTGRNSGPSGLTGPPAGSDRACPLPAKPHHATLSSPRSWPCPLLCRDAPARRSPRPPRRAPRTRPPPHCPRWSPGWSRRWSPSWSARDSDPVSSSATAVWC</sequence>
<dbReference type="InterPro" id="IPR014284">
    <property type="entry name" value="RNA_pol_sigma-70_dom"/>
</dbReference>
<keyword evidence="1" id="KW-0805">Transcription regulation</keyword>
<dbReference type="NCBIfam" id="TIGR02937">
    <property type="entry name" value="sigma70-ECF"/>
    <property type="match status" value="1"/>
</dbReference>
<evidence type="ECO:0000256" key="2">
    <source>
        <dbReference type="ARBA" id="ARBA00023082"/>
    </source>
</evidence>
<dbReference type="PANTHER" id="PTHR30385:SF4">
    <property type="entry name" value="RNA POLYMERASE SIGMA-E FACTOR"/>
    <property type="match status" value="1"/>
</dbReference>
<reference evidence="7" key="1">
    <citation type="submission" date="2021-03" db="EMBL/GenBank/DDBJ databases">
        <title>Whole genome shotgun sequence of Actinoplanes auranticolor NBRC 12245.</title>
        <authorList>
            <person name="Komaki H."/>
            <person name="Tamura T."/>
        </authorList>
    </citation>
    <scope>NUCLEOTIDE SEQUENCE</scope>
    <source>
        <strain evidence="7">NBRC 12245</strain>
    </source>
</reference>
<dbReference type="NCBIfam" id="TIGR02980">
    <property type="entry name" value="SigBFG"/>
    <property type="match status" value="1"/>
</dbReference>
<keyword evidence="8" id="KW-1185">Reference proteome</keyword>
<organism evidence="7 8">
    <name type="scientific">Actinoplanes auranticolor</name>
    <dbReference type="NCBI Taxonomy" id="47988"/>
    <lineage>
        <taxon>Bacteria</taxon>
        <taxon>Bacillati</taxon>
        <taxon>Actinomycetota</taxon>
        <taxon>Actinomycetes</taxon>
        <taxon>Micromonosporales</taxon>
        <taxon>Micromonosporaceae</taxon>
        <taxon>Actinoplanes</taxon>
    </lineage>
</organism>
<feature type="compositionally biased region" description="Low complexity" evidence="5">
    <location>
        <begin position="461"/>
        <end position="475"/>
    </location>
</feature>
<proteinExistence type="predicted"/>
<keyword evidence="3" id="KW-0238">DNA-binding</keyword>
<dbReference type="Pfam" id="PF04545">
    <property type="entry name" value="Sigma70_r4"/>
    <property type="match status" value="1"/>
</dbReference>
<dbReference type="InterPro" id="IPR013324">
    <property type="entry name" value="RNA_pol_sigma_r3/r4-like"/>
</dbReference>
<dbReference type="Gene3D" id="3.30.750.24">
    <property type="entry name" value="STAS domain"/>
    <property type="match status" value="1"/>
</dbReference>
<feature type="compositionally biased region" description="Low complexity" evidence="5">
    <location>
        <begin position="397"/>
        <end position="419"/>
    </location>
</feature>
<dbReference type="GO" id="GO:0006352">
    <property type="term" value="P:DNA-templated transcription initiation"/>
    <property type="evidence" value="ECO:0007669"/>
    <property type="project" value="InterPro"/>
</dbReference>
<dbReference type="PROSITE" id="PS50801">
    <property type="entry name" value="STAS"/>
    <property type="match status" value="1"/>
</dbReference>
<evidence type="ECO:0000313" key="7">
    <source>
        <dbReference type="EMBL" id="GIM71922.1"/>
    </source>
</evidence>
<accession>A0A919VQ89</accession>
<name>A0A919VQ89_9ACTN</name>
<dbReference type="InterPro" id="IPR014322">
    <property type="entry name" value="RNA_pol_sigma-B/F/G"/>
</dbReference>
<dbReference type="Gene3D" id="1.20.120.1810">
    <property type="match status" value="1"/>
</dbReference>
<feature type="region of interest" description="Disordered" evidence="5">
    <location>
        <begin position="1"/>
        <end position="23"/>
    </location>
</feature>
<feature type="region of interest" description="Disordered" evidence="5">
    <location>
        <begin position="461"/>
        <end position="525"/>
    </location>
</feature>
<dbReference type="PANTHER" id="PTHR30385">
    <property type="entry name" value="SIGMA FACTOR F FLAGELLAR"/>
    <property type="match status" value="1"/>
</dbReference>
<protein>
    <recommendedName>
        <fullName evidence="6">STAS domain-containing protein</fullName>
    </recommendedName>
</protein>
<evidence type="ECO:0000256" key="1">
    <source>
        <dbReference type="ARBA" id="ARBA00023015"/>
    </source>
</evidence>
<dbReference type="InterPro" id="IPR036513">
    <property type="entry name" value="STAS_dom_sf"/>
</dbReference>
<feature type="compositionally biased region" description="Basic residues" evidence="5">
    <location>
        <begin position="541"/>
        <end position="551"/>
    </location>
</feature>
<dbReference type="InterPro" id="IPR007627">
    <property type="entry name" value="RNA_pol_sigma70_r2"/>
</dbReference>
<dbReference type="SUPFAM" id="SSF52091">
    <property type="entry name" value="SpoIIaa-like"/>
    <property type="match status" value="1"/>
</dbReference>
<evidence type="ECO:0000256" key="3">
    <source>
        <dbReference type="ARBA" id="ARBA00023125"/>
    </source>
</evidence>
<keyword evidence="2" id="KW-0731">Sigma factor</keyword>